<name>A0A0K2GES5_NITMO</name>
<dbReference type="PROSITE" id="PS50109">
    <property type="entry name" value="HIS_KIN"/>
    <property type="match status" value="1"/>
</dbReference>
<evidence type="ECO:0000256" key="4">
    <source>
        <dbReference type="ARBA" id="ARBA00004496"/>
    </source>
</evidence>
<evidence type="ECO:0000256" key="22">
    <source>
        <dbReference type="ARBA" id="ARBA00024827"/>
    </source>
</evidence>
<dbReference type="NCBIfam" id="TIGR00229">
    <property type="entry name" value="sensory_box"/>
    <property type="match status" value="1"/>
</dbReference>
<dbReference type="InterPro" id="IPR003594">
    <property type="entry name" value="HATPase_dom"/>
</dbReference>
<dbReference type="InterPro" id="IPR035965">
    <property type="entry name" value="PAS-like_dom_sf"/>
</dbReference>
<dbReference type="Gene3D" id="3.30.565.10">
    <property type="entry name" value="Histidine kinase-like ATPase, C-terminal domain"/>
    <property type="match status" value="1"/>
</dbReference>
<dbReference type="OrthoDB" id="9792869at2"/>
<dbReference type="PROSITE" id="PS50113">
    <property type="entry name" value="PAC"/>
    <property type="match status" value="1"/>
</dbReference>
<evidence type="ECO:0000313" key="28">
    <source>
        <dbReference type="EMBL" id="ALA59117.1"/>
    </source>
</evidence>
<evidence type="ECO:0000256" key="24">
    <source>
        <dbReference type="SAM" id="Coils"/>
    </source>
</evidence>
<dbReference type="PATRIC" id="fig|42253.5.peg.2676"/>
<dbReference type="AlphaFoldDB" id="A0A0K2GES5"/>
<dbReference type="InterPro" id="IPR000700">
    <property type="entry name" value="PAS-assoc_C"/>
</dbReference>
<evidence type="ECO:0000256" key="18">
    <source>
        <dbReference type="ARBA" id="ARBA00023004"/>
    </source>
</evidence>
<evidence type="ECO:0000256" key="9">
    <source>
        <dbReference type="ARBA" id="ARBA00022490"/>
    </source>
</evidence>
<evidence type="ECO:0000259" key="26">
    <source>
        <dbReference type="PROSITE" id="PS50112"/>
    </source>
</evidence>
<evidence type="ECO:0000256" key="8">
    <source>
        <dbReference type="ARBA" id="ARBA00022485"/>
    </source>
</evidence>
<dbReference type="RefSeq" id="WP_083447982.1">
    <property type="nucleotide sequence ID" value="NZ_CP011801.1"/>
</dbReference>
<comment type="catalytic activity">
    <reaction evidence="1">
        <text>ATP + protein L-histidine = ADP + protein N-phospho-L-histidine.</text>
        <dbReference type="EC" id="2.7.13.3"/>
    </reaction>
</comment>
<dbReference type="Gene3D" id="1.20.5.1930">
    <property type="match status" value="1"/>
</dbReference>
<proteinExistence type="predicted"/>
<dbReference type="Pfam" id="PF02518">
    <property type="entry name" value="HATPase_c"/>
    <property type="match status" value="1"/>
</dbReference>
<keyword evidence="19" id="KW-0902">Two-component regulatory system</keyword>
<keyword evidence="24" id="KW-0175">Coiled coil</keyword>
<dbReference type="GO" id="GO:0005737">
    <property type="term" value="C:cytoplasm"/>
    <property type="evidence" value="ECO:0007669"/>
    <property type="project" value="UniProtKB-SubCell"/>
</dbReference>
<dbReference type="Pfam" id="PF07730">
    <property type="entry name" value="HisKA_3"/>
    <property type="match status" value="1"/>
</dbReference>
<keyword evidence="8" id="KW-0004">4Fe-4S</keyword>
<dbReference type="STRING" id="42253.NITMOv2_2706"/>
<accession>A0A0K2GES5</accession>
<dbReference type="SMART" id="SM00086">
    <property type="entry name" value="PAC"/>
    <property type="match status" value="1"/>
</dbReference>
<evidence type="ECO:0000256" key="2">
    <source>
        <dbReference type="ARBA" id="ARBA00001966"/>
    </source>
</evidence>
<dbReference type="GO" id="GO:0046983">
    <property type="term" value="F:protein dimerization activity"/>
    <property type="evidence" value="ECO:0007669"/>
    <property type="project" value="InterPro"/>
</dbReference>
<comment type="cofactor">
    <cofactor evidence="2">
        <name>[4Fe-4S] cluster</name>
        <dbReference type="ChEBI" id="CHEBI:49883"/>
    </cofactor>
</comment>
<dbReference type="EMBL" id="CP011801">
    <property type="protein sequence ID" value="ALA59117.1"/>
    <property type="molecule type" value="Genomic_DNA"/>
</dbReference>
<keyword evidence="16 28" id="KW-0418">Kinase</keyword>
<dbReference type="InterPro" id="IPR005467">
    <property type="entry name" value="His_kinase_dom"/>
</dbReference>
<dbReference type="SUPFAM" id="SSF55785">
    <property type="entry name" value="PYP-like sensor domain (PAS domain)"/>
    <property type="match status" value="1"/>
</dbReference>
<feature type="domain" description="PAS" evidence="26">
    <location>
        <begin position="56"/>
        <end position="128"/>
    </location>
</feature>
<keyword evidence="29" id="KW-1185">Reference proteome</keyword>
<dbReference type="EC" id="2.7.13.3" evidence="5"/>
<dbReference type="InterPro" id="IPR036890">
    <property type="entry name" value="HATPase_C_sf"/>
</dbReference>
<evidence type="ECO:0000256" key="11">
    <source>
        <dbReference type="ARBA" id="ARBA00022679"/>
    </source>
</evidence>
<dbReference type="Gene3D" id="3.30.450.20">
    <property type="entry name" value="PAS domain"/>
    <property type="match status" value="1"/>
</dbReference>
<dbReference type="CDD" id="cd16917">
    <property type="entry name" value="HATPase_UhpB-NarQ-NarX-like"/>
    <property type="match status" value="1"/>
</dbReference>
<evidence type="ECO:0000259" key="25">
    <source>
        <dbReference type="PROSITE" id="PS50109"/>
    </source>
</evidence>
<gene>
    <name evidence="28" type="ORF">NITMOv2_2706</name>
</gene>
<evidence type="ECO:0000256" key="7">
    <source>
        <dbReference type="ARBA" id="ARBA00022475"/>
    </source>
</evidence>
<dbReference type="PANTHER" id="PTHR24421">
    <property type="entry name" value="NITRATE/NITRITE SENSOR PROTEIN NARX-RELATED"/>
    <property type="match status" value="1"/>
</dbReference>
<keyword evidence="9" id="KW-0963">Cytoplasm</keyword>
<dbReference type="InterPro" id="IPR004358">
    <property type="entry name" value="Sig_transdc_His_kin-like_C"/>
</dbReference>
<dbReference type="SMART" id="SM00387">
    <property type="entry name" value="HATPase_c"/>
    <property type="match status" value="1"/>
</dbReference>
<keyword evidence="13" id="KW-0479">Metal-binding</keyword>
<evidence type="ECO:0000256" key="6">
    <source>
        <dbReference type="ARBA" id="ARBA00017322"/>
    </source>
</evidence>
<comment type="function">
    <text evidence="22">Member of the two-component regulatory system NreB/NreC involved in the control of dissimilatory nitrate/nitrite reduction in response to oxygen. NreB functions as a direct oxygen sensor histidine kinase which is autophosphorylated, in the absence of oxygen, probably at the conserved histidine residue, and transfers its phosphate group probably to a conserved aspartate residue of NreC. NreB/NreC activates the expression of the nitrate (narGHJI) and nitrite (nir) reductase operons, as well as the putative nitrate transporter gene narT.</text>
</comment>
<keyword evidence="14" id="KW-0677">Repeat</keyword>
<keyword evidence="17" id="KW-1133">Transmembrane helix</keyword>
<evidence type="ECO:0000256" key="12">
    <source>
        <dbReference type="ARBA" id="ARBA00022692"/>
    </source>
</evidence>
<dbReference type="PROSITE" id="PS50112">
    <property type="entry name" value="PAS"/>
    <property type="match status" value="1"/>
</dbReference>
<evidence type="ECO:0000256" key="23">
    <source>
        <dbReference type="ARBA" id="ARBA00030800"/>
    </source>
</evidence>
<evidence type="ECO:0000256" key="13">
    <source>
        <dbReference type="ARBA" id="ARBA00022723"/>
    </source>
</evidence>
<dbReference type="PANTHER" id="PTHR24421:SF58">
    <property type="entry name" value="SIGNAL TRANSDUCTION HISTIDINE-PROTEIN KINASE_PHOSPHATASE UHPB"/>
    <property type="match status" value="1"/>
</dbReference>
<sequence length="392" mass="43716">MPLMPPDPPPSLRDLLQRAEALLHETGLSKLSLQAEAEGLRYDIAVERTQPAFKTTEMDLQAALDAAHMTVWEWDVAGDKVRWSAGVEKLFGVAPGAFPGDFDAYRSLVFPDDLPAVQSALDAALEHNAPYSVEHRIRWPDGHIRWLHCHGIVLRDDRGRPRRMFGTVADVTERVRGEQALRDRLAASNARLLSAQEEERRRLARELHDHHCQQIVSLLLQLEMLRKTHPHLDALSPIVQDLKDLLQDIRYLVQGLHPPLLERQGLAAALQHHIEAWRARTGLSIRLTVAPVDRLSADQALCLFRVVQEALHNVVKHAEASEVAVDLRTTPTAVLLTIQDNGRGFDVDRVLSTAAGLGLLGMRERVEQQRGTLTFTSAPGHGTTVTARLPIN</sequence>
<evidence type="ECO:0000313" key="29">
    <source>
        <dbReference type="Proteomes" id="UP000069205"/>
    </source>
</evidence>
<dbReference type="InterPro" id="IPR011712">
    <property type="entry name" value="Sig_transdc_His_kin_sub3_dim/P"/>
</dbReference>
<feature type="domain" description="PAC" evidence="27">
    <location>
        <begin position="131"/>
        <end position="183"/>
    </location>
</feature>
<keyword evidence="12" id="KW-0812">Transmembrane</keyword>
<dbReference type="KEGG" id="nmv:NITMOv2_2706"/>
<dbReference type="InterPro" id="IPR000014">
    <property type="entry name" value="PAS"/>
</dbReference>
<dbReference type="GO" id="GO:0046872">
    <property type="term" value="F:metal ion binding"/>
    <property type="evidence" value="ECO:0007669"/>
    <property type="project" value="UniProtKB-KW"/>
</dbReference>
<dbReference type="CDD" id="cd00130">
    <property type="entry name" value="PAS"/>
    <property type="match status" value="1"/>
</dbReference>
<dbReference type="SUPFAM" id="SSF55874">
    <property type="entry name" value="ATPase domain of HSP90 chaperone/DNA topoisomerase II/histidine kinase"/>
    <property type="match status" value="1"/>
</dbReference>
<dbReference type="Gene3D" id="2.10.70.100">
    <property type="match status" value="1"/>
</dbReference>
<keyword evidence="20" id="KW-0411">Iron-sulfur</keyword>
<keyword evidence="7" id="KW-1003">Cell membrane</keyword>
<evidence type="ECO:0000256" key="16">
    <source>
        <dbReference type="ARBA" id="ARBA00022777"/>
    </source>
</evidence>
<evidence type="ECO:0000256" key="10">
    <source>
        <dbReference type="ARBA" id="ARBA00022519"/>
    </source>
</evidence>
<dbReference type="GO" id="GO:0005886">
    <property type="term" value="C:plasma membrane"/>
    <property type="evidence" value="ECO:0007669"/>
    <property type="project" value="UniProtKB-SubCell"/>
</dbReference>
<keyword evidence="21" id="KW-0472">Membrane</keyword>
<feature type="coiled-coil region" evidence="24">
    <location>
        <begin position="178"/>
        <end position="213"/>
    </location>
</feature>
<dbReference type="InterPro" id="IPR050482">
    <property type="entry name" value="Sensor_HK_TwoCompSys"/>
</dbReference>
<dbReference type="InterPro" id="IPR013655">
    <property type="entry name" value="PAS_fold_3"/>
</dbReference>
<keyword evidence="11 28" id="KW-0808">Transferase</keyword>
<keyword evidence="15" id="KW-0547">Nucleotide-binding</keyword>
<dbReference type="InterPro" id="IPR001610">
    <property type="entry name" value="PAC"/>
</dbReference>
<dbReference type="GO" id="GO:0000166">
    <property type="term" value="F:nucleotide binding"/>
    <property type="evidence" value="ECO:0007669"/>
    <property type="project" value="UniProtKB-KW"/>
</dbReference>
<evidence type="ECO:0000256" key="3">
    <source>
        <dbReference type="ARBA" id="ARBA00004429"/>
    </source>
</evidence>
<evidence type="ECO:0000256" key="1">
    <source>
        <dbReference type="ARBA" id="ARBA00000085"/>
    </source>
</evidence>
<keyword evidence="10" id="KW-0997">Cell inner membrane</keyword>
<dbReference type="PRINTS" id="PR00344">
    <property type="entry name" value="BCTRLSENSOR"/>
</dbReference>
<reference evidence="28 29" key="1">
    <citation type="journal article" date="2015" name="Proc. Natl. Acad. Sci. U.S.A.">
        <title>Expanded metabolic versatility of ubiquitous nitrite-oxidizing bacteria from the genus Nitrospira.</title>
        <authorList>
            <person name="Koch H."/>
            <person name="Lucker S."/>
            <person name="Albertsen M."/>
            <person name="Kitzinger K."/>
            <person name="Herbold C."/>
            <person name="Spieck E."/>
            <person name="Nielsen P.H."/>
            <person name="Wagner M."/>
            <person name="Daims H."/>
        </authorList>
    </citation>
    <scope>NUCLEOTIDE SEQUENCE [LARGE SCALE GENOMIC DNA]</scope>
    <source>
        <strain evidence="28 29">NSP M-1</strain>
    </source>
</reference>
<keyword evidence="18" id="KW-0408">Iron</keyword>
<dbReference type="GO" id="GO:0051539">
    <property type="term" value="F:4 iron, 4 sulfur cluster binding"/>
    <property type="evidence" value="ECO:0007669"/>
    <property type="project" value="UniProtKB-KW"/>
</dbReference>
<evidence type="ECO:0000256" key="15">
    <source>
        <dbReference type="ARBA" id="ARBA00022741"/>
    </source>
</evidence>
<dbReference type="Pfam" id="PF08447">
    <property type="entry name" value="PAS_3"/>
    <property type="match status" value="1"/>
</dbReference>
<protein>
    <recommendedName>
        <fullName evidence="6">Oxygen sensor histidine kinase NreB</fullName>
        <ecNumber evidence="5">2.7.13.3</ecNumber>
    </recommendedName>
    <alternativeName>
        <fullName evidence="23">Nitrogen regulation protein B</fullName>
    </alternativeName>
</protein>
<evidence type="ECO:0000256" key="17">
    <source>
        <dbReference type="ARBA" id="ARBA00022989"/>
    </source>
</evidence>
<evidence type="ECO:0000256" key="19">
    <source>
        <dbReference type="ARBA" id="ARBA00023012"/>
    </source>
</evidence>
<dbReference type="Proteomes" id="UP000069205">
    <property type="component" value="Chromosome"/>
</dbReference>
<evidence type="ECO:0000256" key="5">
    <source>
        <dbReference type="ARBA" id="ARBA00012438"/>
    </source>
</evidence>
<dbReference type="FunFam" id="2.10.70.100:FF:000001">
    <property type="entry name" value="Sensory transduction histidine kinase"/>
    <property type="match status" value="1"/>
</dbReference>
<dbReference type="SMART" id="SM00091">
    <property type="entry name" value="PAS"/>
    <property type="match status" value="1"/>
</dbReference>
<evidence type="ECO:0000256" key="21">
    <source>
        <dbReference type="ARBA" id="ARBA00023136"/>
    </source>
</evidence>
<evidence type="ECO:0000256" key="20">
    <source>
        <dbReference type="ARBA" id="ARBA00023014"/>
    </source>
</evidence>
<organism evidence="28 29">
    <name type="scientific">Nitrospira moscoviensis</name>
    <dbReference type="NCBI Taxonomy" id="42253"/>
    <lineage>
        <taxon>Bacteria</taxon>
        <taxon>Pseudomonadati</taxon>
        <taxon>Nitrospirota</taxon>
        <taxon>Nitrospiria</taxon>
        <taxon>Nitrospirales</taxon>
        <taxon>Nitrospiraceae</taxon>
        <taxon>Nitrospira</taxon>
    </lineage>
</organism>
<feature type="domain" description="Histidine kinase" evidence="25">
    <location>
        <begin position="303"/>
        <end position="392"/>
    </location>
</feature>
<evidence type="ECO:0000259" key="27">
    <source>
        <dbReference type="PROSITE" id="PS50113"/>
    </source>
</evidence>
<evidence type="ECO:0000256" key="14">
    <source>
        <dbReference type="ARBA" id="ARBA00022737"/>
    </source>
</evidence>
<comment type="subcellular location">
    <subcellularLocation>
        <location evidence="3">Cell inner membrane</location>
        <topology evidence="3">Multi-pass membrane protein</topology>
    </subcellularLocation>
    <subcellularLocation>
        <location evidence="4">Cytoplasm</location>
    </subcellularLocation>
</comment>
<dbReference type="GO" id="GO:0000155">
    <property type="term" value="F:phosphorelay sensor kinase activity"/>
    <property type="evidence" value="ECO:0007669"/>
    <property type="project" value="InterPro"/>
</dbReference>